<dbReference type="PANTHER" id="PTHR10622:SF10">
    <property type="entry name" value="HET DOMAIN-CONTAINING PROTEIN"/>
    <property type="match status" value="1"/>
</dbReference>
<feature type="domain" description="Heterokaryon incompatibility" evidence="1">
    <location>
        <begin position="22"/>
        <end position="106"/>
    </location>
</feature>
<accession>A0AA39Z5H3</accession>
<organism evidence="2 3">
    <name type="scientific">Cercophora samala</name>
    <dbReference type="NCBI Taxonomy" id="330535"/>
    <lineage>
        <taxon>Eukaryota</taxon>
        <taxon>Fungi</taxon>
        <taxon>Dikarya</taxon>
        <taxon>Ascomycota</taxon>
        <taxon>Pezizomycotina</taxon>
        <taxon>Sordariomycetes</taxon>
        <taxon>Sordariomycetidae</taxon>
        <taxon>Sordariales</taxon>
        <taxon>Lasiosphaeriaceae</taxon>
        <taxon>Cercophora</taxon>
    </lineage>
</organism>
<evidence type="ECO:0000259" key="1">
    <source>
        <dbReference type="Pfam" id="PF06985"/>
    </source>
</evidence>
<dbReference type="InterPro" id="IPR010730">
    <property type="entry name" value="HET"/>
</dbReference>
<dbReference type="EMBL" id="JAULSY010000119">
    <property type="protein sequence ID" value="KAK0664553.1"/>
    <property type="molecule type" value="Genomic_DNA"/>
</dbReference>
<sequence>MRLLHTTTLKLTEFPDEDVPRYAILSHTWEDGEVSLADMRSRGWQVKRRKGWQKIAGCCSAAKEWCDYVWIDTCCIDKTSSAELSEAINSMYRWYQGADICLAYLAD</sequence>
<dbReference type="Pfam" id="PF06985">
    <property type="entry name" value="HET"/>
    <property type="match status" value="1"/>
</dbReference>
<proteinExistence type="predicted"/>
<evidence type="ECO:0000313" key="2">
    <source>
        <dbReference type="EMBL" id="KAK0664553.1"/>
    </source>
</evidence>
<gene>
    <name evidence="2" type="ORF">QBC41DRAFT_195272</name>
</gene>
<dbReference type="Proteomes" id="UP001174997">
    <property type="component" value="Unassembled WGS sequence"/>
</dbReference>
<protein>
    <submittedName>
        <fullName evidence="2">Heterokaryon incompatibility protein-domain-containing protein</fullName>
    </submittedName>
</protein>
<comment type="caution">
    <text evidence="2">The sequence shown here is derived from an EMBL/GenBank/DDBJ whole genome shotgun (WGS) entry which is preliminary data.</text>
</comment>
<keyword evidence="3" id="KW-1185">Reference proteome</keyword>
<feature type="non-terminal residue" evidence="2">
    <location>
        <position position="107"/>
    </location>
</feature>
<dbReference type="PANTHER" id="PTHR10622">
    <property type="entry name" value="HET DOMAIN-CONTAINING PROTEIN"/>
    <property type="match status" value="1"/>
</dbReference>
<dbReference type="AlphaFoldDB" id="A0AA39Z5H3"/>
<evidence type="ECO:0000313" key="3">
    <source>
        <dbReference type="Proteomes" id="UP001174997"/>
    </source>
</evidence>
<name>A0AA39Z5H3_9PEZI</name>
<reference evidence="2" key="1">
    <citation type="submission" date="2023-06" db="EMBL/GenBank/DDBJ databases">
        <title>Genome-scale phylogeny and comparative genomics of the fungal order Sordariales.</title>
        <authorList>
            <consortium name="Lawrence Berkeley National Laboratory"/>
            <person name="Hensen N."/>
            <person name="Bonometti L."/>
            <person name="Westerberg I."/>
            <person name="Brannstrom I.O."/>
            <person name="Guillou S."/>
            <person name="Cros-Aarteil S."/>
            <person name="Calhoun S."/>
            <person name="Haridas S."/>
            <person name="Kuo A."/>
            <person name="Mondo S."/>
            <person name="Pangilinan J."/>
            <person name="Riley R."/>
            <person name="Labutti K."/>
            <person name="Andreopoulos B."/>
            <person name="Lipzen A."/>
            <person name="Chen C."/>
            <person name="Yanf M."/>
            <person name="Daum C."/>
            <person name="Ng V."/>
            <person name="Clum A."/>
            <person name="Steindorff A."/>
            <person name="Ohm R."/>
            <person name="Martin F."/>
            <person name="Silar P."/>
            <person name="Natvig D."/>
            <person name="Lalanne C."/>
            <person name="Gautier V."/>
            <person name="Ament-Velasquez S.L."/>
            <person name="Kruys A."/>
            <person name="Hutchinson M.I."/>
            <person name="Powell A.J."/>
            <person name="Barry K."/>
            <person name="Miller A.N."/>
            <person name="Grigoriev I.V."/>
            <person name="Debuchy R."/>
            <person name="Gladieux P."/>
            <person name="Thoren M.H."/>
            <person name="Johannesson H."/>
        </authorList>
    </citation>
    <scope>NUCLEOTIDE SEQUENCE</scope>
    <source>
        <strain evidence="2">CBS 307.81</strain>
    </source>
</reference>